<dbReference type="Pfam" id="PF05548">
    <property type="entry name" value="Peptidase_M11"/>
    <property type="match status" value="1"/>
</dbReference>
<sequence length="164" mass="17585">MRVIWRLPALKAVVALASVLLIASPVLLDSRTKRLIPLPSRDRNNRPAHAGDVAVAACTLDPVTNQCSYVAPGDLTLINALSTTLPEASPSQMKYLVMVADAPICNSPMEMDMTQIRTAYLGPNLDGQGGTAKFLEDCSYGLTTILPSAFQAIRVPITSSSQCW</sequence>
<evidence type="ECO:0000313" key="3">
    <source>
        <dbReference type="Proteomes" id="UP000612055"/>
    </source>
</evidence>
<dbReference type="InterPro" id="IPR008752">
    <property type="entry name" value="Peptidase_M11"/>
</dbReference>
<protein>
    <recommendedName>
        <fullName evidence="1">Peptidase M11 gametolysin domain-containing protein</fullName>
    </recommendedName>
</protein>
<dbReference type="OrthoDB" id="556090at2759"/>
<reference evidence="2" key="1">
    <citation type="journal article" date="2020" name="bioRxiv">
        <title>Comparative genomics of Chlamydomonas.</title>
        <authorList>
            <person name="Craig R.J."/>
            <person name="Hasan A.R."/>
            <person name="Ness R.W."/>
            <person name="Keightley P.D."/>
        </authorList>
    </citation>
    <scope>NUCLEOTIDE SEQUENCE</scope>
    <source>
        <strain evidence="2">CCAP 11/70</strain>
    </source>
</reference>
<accession>A0A836BMZ4</accession>
<name>A0A836BMZ4_9CHLO</name>
<comment type="caution">
    <text evidence="2">The sequence shown here is derived from an EMBL/GenBank/DDBJ whole genome shotgun (WGS) entry which is preliminary data.</text>
</comment>
<dbReference type="Proteomes" id="UP000612055">
    <property type="component" value="Unassembled WGS sequence"/>
</dbReference>
<evidence type="ECO:0000259" key="1">
    <source>
        <dbReference type="Pfam" id="PF05548"/>
    </source>
</evidence>
<feature type="domain" description="Peptidase M11 gametolysin" evidence="1">
    <location>
        <begin position="95"/>
        <end position="161"/>
    </location>
</feature>
<keyword evidence="3" id="KW-1185">Reference proteome</keyword>
<organism evidence="2 3">
    <name type="scientific">Edaphochlamys debaryana</name>
    <dbReference type="NCBI Taxonomy" id="47281"/>
    <lineage>
        <taxon>Eukaryota</taxon>
        <taxon>Viridiplantae</taxon>
        <taxon>Chlorophyta</taxon>
        <taxon>core chlorophytes</taxon>
        <taxon>Chlorophyceae</taxon>
        <taxon>CS clade</taxon>
        <taxon>Chlamydomonadales</taxon>
        <taxon>Chlamydomonadales incertae sedis</taxon>
        <taxon>Edaphochlamys</taxon>
    </lineage>
</organism>
<gene>
    <name evidence="2" type="ORF">HYH03_018592</name>
</gene>
<dbReference type="AlphaFoldDB" id="A0A836BMZ4"/>
<proteinExistence type="predicted"/>
<evidence type="ECO:0000313" key="2">
    <source>
        <dbReference type="EMBL" id="KAG2482485.1"/>
    </source>
</evidence>
<dbReference type="EMBL" id="JAEHOE010000219">
    <property type="protein sequence ID" value="KAG2482485.1"/>
    <property type="molecule type" value="Genomic_DNA"/>
</dbReference>